<dbReference type="InterPro" id="IPR011010">
    <property type="entry name" value="DNA_brk_join_enz"/>
</dbReference>
<feature type="domain" description="Tyr recombinase" evidence="2">
    <location>
        <begin position="1"/>
        <end position="54"/>
    </location>
</feature>
<dbReference type="Proteomes" id="UP001275932">
    <property type="component" value="Unassembled WGS sequence"/>
</dbReference>
<keyword evidence="1" id="KW-0233">DNA recombination</keyword>
<organism evidence="3 4">
    <name type="scientific">Intestinicryptomonas porci</name>
    <dbReference type="NCBI Taxonomy" id="2926320"/>
    <lineage>
        <taxon>Bacteria</taxon>
        <taxon>Pseudomonadati</taxon>
        <taxon>Verrucomicrobiota</taxon>
        <taxon>Opitutia</taxon>
        <taxon>Opitutales</taxon>
        <taxon>Intestinicryptomonaceae</taxon>
        <taxon>Intestinicryptomonas</taxon>
    </lineage>
</organism>
<proteinExistence type="predicted"/>
<dbReference type="InterPro" id="IPR002104">
    <property type="entry name" value="Integrase_catalytic"/>
</dbReference>
<keyword evidence="4" id="KW-1185">Reference proteome</keyword>
<reference evidence="3 4" key="1">
    <citation type="submission" date="2022-03" db="EMBL/GenBank/DDBJ databases">
        <title>Novel taxa within the pig intestine.</title>
        <authorList>
            <person name="Wylensek D."/>
            <person name="Bishof K."/>
            <person name="Afrizal A."/>
            <person name="Clavel T."/>
        </authorList>
    </citation>
    <scope>NUCLEOTIDE SEQUENCE [LARGE SCALE GENOMIC DNA]</scope>
    <source>
        <strain evidence="3 4">CLA-KB-P66</strain>
    </source>
</reference>
<dbReference type="PROSITE" id="PS51898">
    <property type="entry name" value="TYR_RECOMBINASE"/>
    <property type="match status" value="1"/>
</dbReference>
<comment type="caution">
    <text evidence="3">The sequence shown here is derived from an EMBL/GenBank/DDBJ whole genome shotgun (WGS) entry which is preliminary data.</text>
</comment>
<evidence type="ECO:0000313" key="4">
    <source>
        <dbReference type="Proteomes" id="UP001275932"/>
    </source>
</evidence>
<accession>A0ABU4WI07</accession>
<evidence type="ECO:0000259" key="2">
    <source>
        <dbReference type="PROSITE" id="PS51898"/>
    </source>
</evidence>
<dbReference type="RefSeq" id="WP_370396841.1">
    <property type="nucleotide sequence ID" value="NZ_JALBUT010000004.1"/>
</dbReference>
<name>A0ABU4WI07_9BACT</name>
<dbReference type="InterPro" id="IPR013762">
    <property type="entry name" value="Integrase-like_cat_sf"/>
</dbReference>
<dbReference type="SUPFAM" id="SSF56349">
    <property type="entry name" value="DNA breaking-rejoining enzymes"/>
    <property type="match status" value="1"/>
</dbReference>
<evidence type="ECO:0000256" key="1">
    <source>
        <dbReference type="ARBA" id="ARBA00023172"/>
    </source>
</evidence>
<sequence>MMLAGIRPKEAKRLEWRDIDFDDNSIKIRSICLKTGGIRHVEICPKLKNILLEI</sequence>
<dbReference type="EMBL" id="JALBUT010000004">
    <property type="protein sequence ID" value="MDX8415393.1"/>
    <property type="molecule type" value="Genomic_DNA"/>
</dbReference>
<protein>
    <recommendedName>
        <fullName evidence="2">Tyr recombinase domain-containing protein</fullName>
    </recommendedName>
</protein>
<dbReference type="Gene3D" id="1.10.443.10">
    <property type="entry name" value="Intergrase catalytic core"/>
    <property type="match status" value="1"/>
</dbReference>
<evidence type="ECO:0000313" key="3">
    <source>
        <dbReference type="EMBL" id="MDX8415393.1"/>
    </source>
</evidence>
<gene>
    <name evidence="3" type="ORF">MOX91_04265</name>
</gene>